<dbReference type="SUPFAM" id="SSF55486">
    <property type="entry name" value="Metalloproteases ('zincins'), catalytic domain"/>
    <property type="match status" value="1"/>
</dbReference>
<protein>
    <recommendedName>
        <fullName evidence="5">Peptidase M10 metallopeptidase domain-containing protein</fullName>
    </recommendedName>
</protein>
<dbReference type="GO" id="GO:0031012">
    <property type="term" value="C:extracellular matrix"/>
    <property type="evidence" value="ECO:0007669"/>
    <property type="project" value="InterPro"/>
</dbReference>
<keyword evidence="1" id="KW-0645">Protease</keyword>
<dbReference type="InterPro" id="IPR024079">
    <property type="entry name" value="MetalloPept_cat_dom_sf"/>
</dbReference>
<proteinExistence type="predicted"/>
<dbReference type="GO" id="GO:0004222">
    <property type="term" value="F:metalloendopeptidase activity"/>
    <property type="evidence" value="ECO:0007669"/>
    <property type="project" value="InterPro"/>
</dbReference>
<organism evidence="6">
    <name type="scientific">hydrothermal vent metagenome</name>
    <dbReference type="NCBI Taxonomy" id="652676"/>
    <lineage>
        <taxon>unclassified sequences</taxon>
        <taxon>metagenomes</taxon>
        <taxon>ecological metagenomes</taxon>
    </lineage>
</organism>
<dbReference type="InterPro" id="IPR001818">
    <property type="entry name" value="Pept_M10_metallopeptidase"/>
</dbReference>
<evidence type="ECO:0000259" key="5">
    <source>
        <dbReference type="Pfam" id="PF00413"/>
    </source>
</evidence>
<feature type="domain" description="Peptidase M10 metallopeptidase" evidence="5">
    <location>
        <begin position="54"/>
        <end position="200"/>
    </location>
</feature>
<keyword evidence="4" id="KW-0862">Zinc</keyword>
<dbReference type="GO" id="GO:0006508">
    <property type="term" value="P:proteolysis"/>
    <property type="evidence" value="ECO:0007669"/>
    <property type="project" value="UniProtKB-KW"/>
</dbReference>
<dbReference type="Gene3D" id="3.40.390.10">
    <property type="entry name" value="Collagenase (Catalytic Domain)"/>
    <property type="match status" value="1"/>
</dbReference>
<sequence>MYKTNKILFTLCVILIFFHNITGYEYNGRRFFKSNMPTFYVNSSGTPDCVNEFQAIRNALDTWNAVSTTYTNFQYGGTTSNSNASSYDGTNLMIWLENNWDTHFPGSNAIAVNTQWYNTITGQMYETDISFNGENYTWSDNGSPGKYDVQNIATHELGHSISLNDLYNSDDTEKTMYGYSSSGETKKRTLDSDDINGIRYVLFEAQISGLLSEDQVWVVNLDGNTINLVGNLTIPSNRTLTIKSGVTVNLGTNKLFLTGGDVDGENEATISINGDIKFDNALYSSLEGVTVSGQIESSSGYNNKINNVTTDERILWNSSNNGVILNVTANHTDKYSLKVYNSSVIINDFESTSSSKYGIYGSSTSSLDMEALSLEEKTFAIQTTSSTSGTIYIGNFVDNDYDVWDAGSGVGYYLCFWSDNPPNLYGNVYYNPPSSQSSSSNLAEIENKGQAINKTTDNLYSDNTSDTDYNEALNIIKLIKEKKRLAVENEEKFEPSDYLADYNNAIDKFK</sequence>
<feature type="non-terminal residue" evidence="6">
    <location>
        <position position="510"/>
    </location>
</feature>
<evidence type="ECO:0000256" key="4">
    <source>
        <dbReference type="ARBA" id="ARBA00022833"/>
    </source>
</evidence>
<evidence type="ECO:0000256" key="2">
    <source>
        <dbReference type="ARBA" id="ARBA00022723"/>
    </source>
</evidence>
<evidence type="ECO:0000256" key="3">
    <source>
        <dbReference type="ARBA" id="ARBA00022801"/>
    </source>
</evidence>
<dbReference type="EMBL" id="UOGD01000329">
    <property type="protein sequence ID" value="VAX26285.1"/>
    <property type="molecule type" value="Genomic_DNA"/>
</dbReference>
<keyword evidence="2" id="KW-0479">Metal-binding</keyword>
<evidence type="ECO:0000256" key="1">
    <source>
        <dbReference type="ARBA" id="ARBA00022670"/>
    </source>
</evidence>
<accession>A0A3B1D3M4</accession>
<dbReference type="Pfam" id="PF00413">
    <property type="entry name" value="Peptidase_M10"/>
    <property type="match status" value="1"/>
</dbReference>
<dbReference type="GO" id="GO:0008270">
    <property type="term" value="F:zinc ion binding"/>
    <property type="evidence" value="ECO:0007669"/>
    <property type="project" value="InterPro"/>
</dbReference>
<keyword evidence="3" id="KW-0378">Hydrolase</keyword>
<reference evidence="6" key="1">
    <citation type="submission" date="2018-06" db="EMBL/GenBank/DDBJ databases">
        <authorList>
            <person name="Zhirakovskaya E."/>
        </authorList>
    </citation>
    <scope>NUCLEOTIDE SEQUENCE</scope>
</reference>
<dbReference type="AlphaFoldDB" id="A0A3B1D3M4"/>
<name>A0A3B1D3M4_9ZZZZ</name>
<evidence type="ECO:0000313" key="6">
    <source>
        <dbReference type="EMBL" id="VAX26285.1"/>
    </source>
</evidence>
<gene>
    <name evidence="6" type="ORF">MNBD_IGNAVI01-41</name>
</gene>